<protein>
    <submittedName>
        <fullName evidence="2">Membrane protein FxsA</fullName>
    </submittedName>
</protein>
<evidence type="ECO:0000313" key="3">
    <source>
        <dbReference type="Proteomes" id="UP000253908"/>
    </source>
</evidence>
<sequence>MRWLIIALLIIPAAEIGVFIWLGNMIGPWWVVFLVLFTGIAGVAMAKKQGTDTWNRARTMMKQGHPPGEAMIDGVCIFFGSILLFSPGFISDIVGILLVLPYTRRPIKQWIFHYLKRKMKNGTIIYRKW</sequence>
<dbReference type="PANTHER" id="PTHR35335:SF1">
    <property type="entry name" value="UPF0716 PROTEIN FXSA"/>
    <property type="match status" value="1"/>
</dbReference>
<dbReference type="Proteomes" id="UP000253908">
    <property type="component" value="Chromosome"/>
</dbReference>
<dbReference type="InterPro" id="IPR007313">
    <property type="entry name" value="FxsA"/>
</dbReference>
<dbReference type="NCBIfam" id="NF008528">
    <property type="entry name" value="PRK11463.1-2"/>
    <property type="match status" value="1"/>
</dbReference>
<dbReference type="OrthoDB" id="9792788at2"/>
<organism evidence="2 3">
    <name type="scientific">Oceanobacillus zhaokaii</name>
    <dbReference type="NCBI Taxonomy" id="2052660"/>
    <lineage>
        <taxon>Bacteria</taxon>
        <taxon>Bacillati</taxon>
        <taxon>Bacillota</taxon>
        <taxon>Bacilli</taxon>
        <taxon>Bacillales</taxon>
        <taxon>Bacillaceae</taxon>
        <taxon>Oceanobacillus</taxon>
    </lineage>
</organism>
<accession>A0A345PI39</accession>
<keyword evidence="3" id="KW-1185">Reference proteome</keyword>
<gene>
    <name evidence="2" type="ORF">CUC15_12375</name>
</gene>
<dbReference type="PANTHER" id="PTHR35335">
    <property type="entry name" value="UPF0716 PROTEIN FXSA"/>
    <property type="match status" value="1"/>
</dbReference>
<dbReference type="EMBL" id="CP024848">
    <property type="protein sequence ID" value="AXI09669.1"/>
    <property type="molecule type" value="Genomic_DNA"/>
</dbReference>
<feature type="transmembrane region" description="Helical" evidence="1">
    <location>
        <begin position="26"/>
        <end position="46"/>
    </location>
</feature>
<evidence type="ECO:0000256" key="1">
    <source>
        <dbReference type="SAM" id="Phobius"/>
    </source>
</evidence>
<feature type="transmembrane region" description="Helical" evidence="1">
    <location>
        <begin position="70"/>
        <end position="100"/>
    </location>
</feature>
<dbReference type="AlphaFoldDB" id="A0A345PI39"/>
<name>A0A345PI39_9BACI</name>
<proteinExistence type="predicted"/>
<keyword evidence="1" id="KW-0812">Transmembrane</keyword>
<dbReference type="KEGG" id="ocn:CUC15_12375"/>
<dbReference type="GO" id="GO:0016020">
    <property type="term" value="C:membrane"/>
    <property type="evidence" value="ECO:0007669"/>
    <property type="project" value="InterPro"/>
</dbReference>
<evidence type="ECO:0000313" key="2">
    <source>
        <dbReference type="EMBL" id="AXI09669.1"/>
    </source>
</evidence>
<keyword evidence="1" id="KW-0472">Membrane</keyword>
<dbReference type="RefSeq" id="WP_114916956.1">
    <property type="nucleotide sequence ID" value="NZ_CP024848.1"/>
</dbReference>
<keyword evidence="1" id="KW-1133">Transmembrane helix</keyword>
<reference evidence="3" key="1">
    <citation type="submission" date="2017-11" db="EMBL/GenBank/DDBJ databases">
        <authorList>
            <person name="Zhu W."/>
        </authorList>
    </citation>
    <scope>NUCLEOTIDE SEQUENCE [LARGE SCALE GENOMIC DNA]</scope>
    <source>
        <strain evidence="3">160</strain>
    </source>
</reference>
<dbReference type="Pfam" id="PF04186">
    <property type="entry name" value="FxsA"/>
    <property type="match status" value="1"/>
</dbReference>